<dbReference type="EMBL" id="JAVLVT010000004">
    <property type="protein sequence ID" value="MDS1270680.1"/>
    <property type="molecule type" value="Genomic_DNA"/>
</dbReference>
<name>A0ABU2H789_9ACTN</name>
<keyword evidence="2" id="KW-1185">Reference proteome</keyword>
<accession>A0ABU2H789</accession>
<organism evidence="1 2">
    <name type="scientific">Lipingzhangella rawalii</name>
    <dbReference type="NCBI Taxonomy" id="2055835"/>
    <lineage>
        <taxon>Bacteria</taxon>
        <taxon>Bacillati</taxon>
        <taxon>Actinomycetota</taxon>
        <taxon>Actinomycetes</taxon>
        <taxon>Streptosporangiales</taxon>
        <taxon>Nocardiopsidaceae</taxon>
        <taxon>Lipingzhangella</taxon>
    </lineage>
</organism>
<evidence type="ECO:0000313" key="1">
    <source>
        <dbReference type="EMBL" id="MDS1270680.1"/>
    </source>
</evidence>
<gene>
    <name evidence="1" type="ORF">RIF23_10255</name>
</gene>
<dbReference type="RefSeq" id="WP_310912231.1">
    <property type="nucleotide sequence ID" value="NZ_JAVLVT010000004.1"/>
</dbReference>
<dbReference type="SUPFAM" id="SSF101908">
    <property type="entry name" value="Putative isomerase YbhE"/>
    <property type="match status" value="1"/>
</dbReference>
<evidence type="ECO:0008006" key="3">
    <source>
        <dbReference type="Google" id="ProtNLM"/>
    </source>
</evidence>
<proteinExistence type="predicted"/>
<comment type="caution">
    <text evidence="1">The sequence shown here is derived from an EMBL/GenBank/DDBJ whole genome shotgun (WGS) entry which is preliminary data.</text>
</comment>
<dbReference type="Proteomes" id="UP001250214">
    <property type="component" value="Unassembled WGS sequence"/>
</dbReference>
<reference evidence="2" key="1">
    <citation type="submission" date="2023-07" db="EMBL/GenBank/DDBJ databases">
        <title>Novel species in the genus Lipingzhangella isolated from Sambhar Salt Lake.</title>
        <authorList>
            <person name="Jiya N."/>
            <person name="Kajale S."/>
            <person name="Sharma A."/>
        </authorList>
    </citation>
    <scope>NUCLEOTIDE SEQUENCE [LARGE SCALE GENOMIC DNA]</scope>
    <source>
        <strain evidence="2">LS1_29</strain>
    </source>
</reference>
<evidence type="ECO:0000313" key="2">
    <source>
        <dbReference type="Proteomes" id="UP001250214"/>
    </source>
</evidence>
<protein>
    <recommendedName>
        <fullName evidence="3">WD40 repeat protein</fullName>
    </recommendedName>
</protein>
<sequence length="367" mass="39393">MLDTTKGDGRWCGIDRELGLEGIAHSPQHHLVARWDVGEALSRATGHDMLVRWDIDREHPTPVGTHRVTPPGAHGPFGAATATMTAGLVWLRPAPRQLDRRMWVLVSDWATPDRAVPLPEDLYDPRRVNHATVSPDGRLLALAGSETLRIIDTAAHTLVLSEETLDHIGEADDGVLGDWAVCPTFAPGRRRLAVGNTMQGSWWTFTVDLPPTGGIQLLWHREGSFTGPAHLDTGAGYPELAGMGPTLVTGTHYSPSGGLLVLRLRPDDRPHAPGSLAILDAEDGRLLRHQPFAAPLASRTAQAPLAFGIGRGELAVGFDDGVHILDLADANTHIGPLDKGPVHGLVADPHRGGYIIACDTGLVRLRP</sequence>